<dbReference type="OrthoDB" id="8029054at2759"/>
<dbReference type="Proteomes" id="UP000606786">
    <property type="component" value="Unassembled WGS sequence"/>
</dbReference>
<dbReference type="EMBL" id="CAJHJT010000001">
    <property type="protein sequence ID" value="CAD6995473.1"/>
    <property type="molecule type" value="Genomic_DNA"/>
</dbReference>
<protein>
    <submittedName>
        <fullName evidence="2">(Mediterranean fruit fly) hypothetical protein</fullName>
    </submittedName>
</protein>
<feature type="chain" id="PRO_5032329913" evidence="1">
    <location>
        <begin position="21"/>
        <end position="181"/>
    </location>
</feature>
<feature type="signal peptide" evidence="1">
    <location>
        <begin position="1"/>
        <end position="20"/>
    </location>
</feature>
<dbReference type="AlphaFoldDB" id="A0A811UDY6"/>
<gene>
    <name evidence="2" type="ORF">CCAP1982_LOCUS4189</name>
</gene>
<accession>A0A811UDY6</accession>
<name>A0A811UDY6_CERCA</name>
<keyword evidence="3" id="KW-1185">Reference proteome</keyword>
<reference evidence="2" key="1">
    <citation type="submission" date="2020-11" db="EMBL/GenBank/DDBJ databases">
        <authorList>
            <person name="Whitehead M."/>
        </authorList>
    </citation>
    <scope>NUCLEOTIDE SEQUENCE</scope>
    <source>
        <strain evidence="2">EGII</strain>
    </source>
</reference>
<sequence>MMHTSLTYFFTVMCITFVFTVECLPEYSQDTYLNALQSSHKPSYDDSLGYNYIPPSSNNLQPQNSLYGPPNQAYGPPTLHIPLPTYHPRYHWFLEKLKKKINLFTIGKIILKLLIFKKIIKFIGVICLLLFLPKLKDLLKEDMSMEESSAESKTTWSEKEALKKHIEELLHIIPSSIASLK</sequence>
<proteinExistence type="predicted"/>
<evidence type="ECO:0000256" key="1">
    <source>
        <dbReference type="SAM" id="SignalP"/>
    </source>
</evidence>
<organism evidence="2 3">
    <name type="scientific">Ceratitis capitata</name>
    <name type="common">Mediterranean fruit fly</name>
    <name type="synonym">Tephritis capitata</name>
    <dbReference type="NCBI Taxonomy" id="7213"/>
    <lineage>
        <taxon>Eukaryota</taxon>
        <taxon>Metazoa</taxon>
        <taxon>Ecdysozoa</taxon>
        <taxon>Arthropoda</taxon>
        <taxon>Hexapoda</taxon>
        <taxon>Insecta</taxon>
        <taxon>Pterygota</taxon>
        <taxon>Neoptera</taxon>
        <taxon>Endopterygota</taxon>
        <taxon>Diptera</taxon>
        <taxon>Brachycera</taxon>
        <taxon>Muscomorpha</taxon>
        <taxon>Tephritoidea</taxon>
        <taxon>Tephritidae</taxon>
        <taxon>Ceratitis</taxon>
        <taxon>Ceratitis</taxon>
    </lineage>
</organism>
<evidence type="ECO:0000313" key="3">
    <source>
        <dbReference type="Proteomes" id="UP000606786"/>
    </source>
</evidence>
<evidence type="ECO:0000313" key="2">
    <source>
        <dbReference type="EMBL" id="CAD6995473.1"/>
    </source>
</evidence>
<comment type="caution">
    <text evidence="2">The sequence shown here is derived from an EMBL/GenBank/DDBJ whole genome shotgun (WGS) entry which is preliminary data.</text>
</comment>
<keyword evidence="1" id="KW-0732">Signal</keyword>